<sequence length="58" mass="6568">MRHTIYRTCRPRFGHQAVDDAGSPVEGALRVSVRMARLWETHLTITPETIDESIGYVA</sequence>
<dbReference type="Proteomes" id="UP000237686">
    <property type="component" value="Unassembled WGS sequence"/>
</dbReference>
<dbReference type="GO" id="GO:0016740">
    <property type="term" value="F:transferase activity"/>
    <property type="evidence" value="ECO:0007669"/>
    <property type="project" value="UniProtKB-KW"/>
</dbReference>
<organism evidence="1 2">
    <name type="scientific">Burkholderia multivorans</name>
    <dbReference type="NCBI Taxonomy" id="87883"/>
    <lineage>
        <taxon>Bacteria</taxon>
        <taxon>Pseudomonadati</taxon>
        <taxon>Pseudomonadota</taxon>
        <taxon>Betaproteobacteria</taxon>
        <taxon>Burkholderiales</taxon>
        <taxon>Burkholderiaceae</taxon>
        <taxon>Burkholderia</taxon>
        <taxon>Burkholderia cepacia complex</taxon>
    </lineage>
</organism>
<gene>
    <name evidence="1" type="ORF">C6P98_24155</name>
</gene>
<protein>
    <submittedName>
        <fullName evidence="1">GCN5 family acetyltransferase</fullName>
    </submittedName>
</protein>
<accession>A0A8E2UPT3</accession>
<reference evidence="1 2" key="1">
    <citation type="submission" date="2018-03" db="EMBL/GenBank/DDBJ databases">
        <authorList>
            <person name="Nguyen K."/>
            <person name="Fouts D."/>
            <person name="Sutton G."/>
        </authorList>
    </citation>
    <scope>NUCLEOTIDE SEQUENCE [LARGE SCALE GENOMIC DNA]</scope>
    <source>
        <strain evidence="1 2">AU17135</strain>
    </source>
</reference>
<evidence type="ECO:0000313" key="2">
    <source>
        <dbReference type="Proteomes" id="UP000237686"/>
    </source>
</evidence>
<dbReference type="EMBL" id="PVFZ01000065">
    <property type="protein sequence ID" value="PRF19277.1"/>
    <property type="molecule type" value="Genomic_DNA"/>
</dbReference>
<keyword evidence="1" id="KW-0808">Transferase</keyword>
<dbReference type="AlphaFoldDB" id="A0A8E2UPT3"/>
<evidence type="ECO:0000313" key="1">
    <source>
        <dbReference type="EMBL" id="PRF19277.1"/>
    </source>
</evidence>
<comment type="caution">
    <text evidence="1">The sequence shown here is derived from an EMBL/GenBank/DDBJ whole genome shotgun (WGS) entry which is preliminary data.</text>
</comment>
<proteinExistence type="predicted"/>
<name>A0A8E2UPT3_9BURK</name>